<protein>
    <recommendedName>
        <fullName evidence="3">Cystatin domain-containing protein</fullName>
    </recommendedName>
</protein>
<keyword evidence="2" id="KW-1185">Reference proteome</keyword>
<name>A0ABQ9KBK9_HEVBR</name>
<dbReference type="Proteomes" id="UP001174677">
    <property type="component" value="Unassembled WGS sequence"/>
</dbReference>
<comment type="caution">
    <text evidence="1">The sequence shown here is derived from an EMBL/GenBank/DDBJ whole genome shotgun (WGS) entry which is preliminary data.</text>
</comment>
<evidence type="ECO:0000313" key="2">
    <source>
        <dbReference type="Proteomes" id="UP001174677"/>
    </source>
</evidence>
<feature type="non-terminal residue" evidence="1">
    <location>
        <position position="1"/>
    </location>
</feature>
<evidence type="ECO:0000313" key="1">
    <source>
        <dbReference type="EMBL" id="KAJ9129021.1"/>
    </source>
</evidence>
<sequence length="103" mass="12051">CFDFEPLPRLPKILGLAYPVKLHLDDIFSNSCKEALNYAIEKENEKGANLIFERIKRTNMHSASLFYITFNAQNATTDEVKTYQTRVFRSNSFFIITHILQWC</sequence>
<gene>
    <name evidence="1" type="ORF">P3X46_034221</name>
</gene>
<organism evidence="1 2">
    <name type="scientific">Hevea brasiliensis</name>
    <name type="common">Para rubber tree</name>
    <name type="synonym">Siphonia brasiliensis</name>
    <dbReference type="NCBI Taxonomy" id="3981"/>
    <lineage>
        <taxon>Eukaryota</taxon>
        <taxon>Viridiplantae</taxon>
        <taxon>Streptophyta</taxon>
        <taxon>Embryophyta</taxon>
        <taxon>Tracheophyta</taxon>
        <taxon>Spermatophyta</taxon>
        <taxon>Magnoliopsida</taxon>
        <taxon>eudicotyledons</taxon>
        <taxon>Gunneridae</taxon>
        <taxon>Pentapetalae</taxon>
        <taxon>rosids</taxon>
        <taxon>fabids</taxon>
        <taxon>Malpighiales</taxon>
        <taxon>Euphorbiaceae</taxon>
        <taxon>Crotonoideae</taxon>
        <taxon>Micrandreae</taxon>
        <taxon>Hevea</taxon>
    </lineage>
</organism>
<proteinExistence type="predicted"/>
<feature type="non-terminal residue" evidence="1">
    <location>
        <position position="103"/>
    </location>
</feature>
<evidence type="ECO:0008006" key="3">
    <source>
        <dbReference type="Google" id="ProtNLM"/>
    </source>
</evidence>
<dbReference type="EMBL" id="JARPOI010000292">
    <property type="protein sequence ID" value="KAJ9129021.1"/>
    <property type="molecule type" value="Genomic_DNA"/>
</dbReference>
<reference evidence="1 2" key="1">
    <citation type="journal article" date="2023" name="Plant Biotechnol. J.">
        <title>Chromosome-level wild Hevea brasiliensis genome provides new tools for genomic-assisted breeding and valuable loci to elevate rubber yield.</title>
        <authorList>
            <person name="Cheng H."/>
            <person name="Song X."/>
            <person name="Hu Y."/>
            <person name="Wu T."/>
            <person name="Yang Q."/>
            <person name="An Z."/>
            <person name="Feng S."/>
            <person name="Deng Z."/>
            <person name="Wu W."/>
            <person name="Zeng X."/>
            <person name="Tu M."/>
            <person name="Wang X."/>
            <person name="Huang H."/>
        </authorList>
    </citation>
    <scope>NUCLEOTIDE SEQUENCE [LARGE SCALE GENOMIC DNA]</scope>
    <source>
        <strain evidence="1">MT/VB/25A 57/8</strain>
    </source>
</reference>
<accession>A0ABQ9KBK9</accession>